<dbReference type="AlphaFoldDB" id="A0AAD6L3W7"/>
<comment type="caution">
    <text evidence="2">The sequence shown here is derived from an EMBL/GenBank/DDBJ whole genome shotgun (WGS) entry which is preliminary data.</text>
</comment>
<reference evidence="2 3" key="1">
    <citation type="journal article" date="2023" name="Int. J. Mol. Sci.">
        <title>De Novo Assembly and Annotation of 11 Diverse Shrub Willow (Salix) Genomes Reveals Novel Gene Organization in Sex-Linked Regions.</title>
        <authorList>
            <person name="Hyden B."/>
            <person name="Feng K."/>
            <person name="Yates T.B."/>
            <person name="Jawdy S."/>
            <person name="Cereghino C."/>
            <person name="Smart L.B."/>
            <person name="Muchero W."/>
        </authorList>
    </citation>
    <scope>NUCLEOTIDE SEQUENCE [LARGE SCALE GENOMIC DNA]</scope>
    <source>
        <tissue evidence="2">Shoot tip</tissue>
    </source>
</reference>
<proteinExistence type="predicted"/>
<dbReference type="Pfam" id="PF00144">
    <property type="entry name" value="Beta-lactamase"/>
    <property type="match status" value="1"/>
</dbReference>
<sequence>MVIFSRVIGLLRGLSTTLDARIVYHDIMRPFAESVLQEKIAKGPSENAQWINDTPVHSDVEAKLRQILVELGNDDKILGIQVCAYKDGEVIIDTAAGVLGRYDPRPVQPDSLFPVFSVTKGITAGMLHWLVDKGSKLSVGILSE</sequence>
<keyword evidence="3" id="KW-1185">Reference proteome</keyword>
<gene>
    <name evidence="2" type="ORF">OIU84_000039</name>
</gene>
<dbReference type="InterPro" id="IPR001466">
    <property type="entry name" value="Beta-lactam-related"/>
</dbReference>
<evidence type="ECO:0000313" key="2">
    <source>
        <dbReference type="EMBL" id="KAJ6434720.1"/>
    </source>
</evidence>
<name>A0AAD6L3W7_9ROSI</name>
<evidence type="ECO:0000313" key="3">
    <source>
        <dbReference type="Proteomes" id="UP001162972"/>
    </source>
</evidence>
<dbReference type="PANTHER" id="PTHR43319:SF3">
    <property type="entry name" value="BETA-LACTAMASE-RELATED DOMAIN-CONTAINING PROTEIN"/>
    <property type="match status" value="1"/>
</dbReference>
<dbReference type="EMBL" id="JAPFFJ010000001">
    <property type="protein sequence ID" value="KAJ6434720.1"/>
    <property type="molecule type" value="Genomic_DNA"/>
</dbReference>
<dbReference type="Gene3D" id="3.40.710.10">
    <property type="entry name" value="DD-peptidase/beta-lactamase superfamily"/>
    <property type="match status" value="1"/>
</dbReference>
<dbReference type="Proteomes" id="UP001162972">
    <property type="component" value="Chromosome 18"/>
</dbReference>
<dbReference type="PANTHER" id="PTHR43319">
    <property type="entry name" value="BETA-LACTAMASE-RELATED"/>
    <property type="match status" value="1"/>
</dbReference>
<dbReference type="InterPro" id="IPR052907">
    <property type="entry name" value="Beta-lactamase/esterase"/>
</dbReference>
<feature type="domain" description="Beta-lactamase-related" evidence="1">
    <location>
        <begin position="65"/>
        <end position="134"/>
    </location>
</feature>
<evidence type="ECO:0000259" key="1">
    <source>
        <dbReference type="Pfam" id="PF00144"/>
    </source>
</evidence>
<dbReference type="InterPro" id="IPR012338">
    <property type="entry name" value="Beta-lactam/transpept-like"/>
</dbReference>
<protein>
    <recommendedName>
        <fullName evidence="1">Beta-lactamase-related domain-containing protein</fullName>
    </recommendedName>
</protein>
<dbReference type="SUPFAM" id="SSF56601">
    <property type="entry name" value="beta-lactamase/transpeptidase-like"/>
    <property type="match status" value="1"/>
</dbReference>
<organism evidence="2 3">
    <name type="scientific">Salix udensis</name>
    <dbReference type="NCBI Taxonomy" id="889485"/>
    <lineage>
        <taxon>Eukaryota</taxon>
        <taxon>Viridiplantae</taxon>
        <taxon>Streptophyta</taxon>
        <taxon>Embryophyta</taxon>
        <taxon>Tracheophyta</taxon>
        <taxon>Spermatophyta</taxon>
        <taxon>Magnoliopsida</taxon>
        <taxon>eudicotyledons</taxon>
        <taxon>Gunneridae</taxon>
        <taxon>Pentapetalae</taxon>
        <taxon>rosids</taxon>
        <taxon>fabids</taxon>
        <taxon>Malpighiales</taxon>
        <taxon>Salicaceae</taxon>
        <taxon>Saliceae</taxon>
        <taxon>Salix</taxon>
    </lineage>
</organism>
<accession>A0AAD6L3W7</accession>